<gene>
    <name evidence="2" type="ORF">B0A50_01196</name>
</gene>
<evidence type="ECO:0000313" key="3">
    <source>
        <dbReference type="Proteomes" id="UP000308549"/>
    </source>
</evidence>
<feature type="region of interest" description="Disordered" evidence="1">
    <location>
        <begin position="169"/>
        <end position="321"/>
    </location>
</feature>
<feature type="compositionally biased region" description="Polar residues" evidence="1">
    <location>
        <begin position="211"/>
        <end position="220"/>
    </location>
</feature>
<feature type="compositionally biased region" description="Polar residues" evidence="1">
    <location>
        <begin position="139"/>
        <end position="152"/>
    </location>
</feature>
<organism evidence="2 3">
    <name type="scientific">Salinomyces thailandicus</name>
    <dbReference type="NCBI Taxonomy" id="706561"/>
    <lineage>
        <taxon>Eukaryota</taxon>
        <taxon>Fungi</taxon>
        <taxon>Dikarya</taxon>
        <taxon>Ascomycota</taxon>
        <taxon>Pezizomycotina</taxon>
        <taxon>Dothideomycetes</taxon>
        <taxon>Dothideomycetidae</taxon>
        <taxon>Mycosphaerellales</taxon>
        <taxon>Teratosphaeriaceae</taxon>
        <taxon>Salinomyces</taxon>
    </lineage>
</organism>
<dbReference type="EMBL" id="NAJL01000006">
    <property type="protein sequence ID" value="TKA31951.1"/>
    <property type="molecule type" value="Genomic_DNA"/>
</dbReference>
<feature type="region of interest" description="Disordered" evidence="1">
    <location>
        <begin position="339"/>
        <end position="364"/>
    </location>
</feature>
<proteinExistence type="predicted"/>
<accession>A0A4U0U9D0</accession>
<dbReference type="Proteomes" id="UP000308549">
    <property type="component" value="Unassembled WGS sequence"/>
</dbReference>
<dbReference type="AlphaFoldDB" id="A0A4U0U9D0"/>
<feature type="region of interest" description="Disordered" evidence="1">
    <location>
        <begin position="1"/>
        <end position="124"/>
    </location>
</feature>
<protein>
    <submittedName>
        <fullName evidence="2">Uncharacterized protein</fullName>
    </submittedName>
</protein>
<sequence length="745" mass="80877">MADNRNRLSRLFGHNAEAIDVDNEPPRSQNRRSFLGGHAEGETDQSRLRRKRKSFIGTVTEAMNKKKKHAGIDHDADEEGDGLRTKSQKGLAEMFAFSKQDSNVVETQTPGSDGEKPIGGGQKRRSLFGFDFRLRDASTKSLGRSQEATQAAWNDDHRMQARVEELQATVTPGQTPADALARLDGQAHGSPESGAGSPGLETGEQARETDQSGTYNTDSSRVYRLPRFRKQSFLRTAGGYKSTSQHSLLDPKANAFDQTESSHSPKDNAVTDPESDDTEDSAGADLPSVERQPASIPSGSTDRAPQEECSKSIDTVSTRPRLLERWNSDESRFRMNYHASRKQVKQRHASQKHGDQDSPASTQVDARARDQFSVPLMVNRVVDAMGSLDVEDYEPQSAWPKSSSETRDSICGHRAPMNLRCECSAASGRPERARWWEMYDLPSKRVTFADEEEESSPSLSPPMAEHAPELVQPPDRTASGRSTSTLIRERRALKAAGSDAGRSQVDFVSAQNAAHESKEPESPVDQAAEEVKILYQARRASTATTSMTMSALPAAIPSTQTTTPLDSETPGEVGLQPYIPKDRAALCQAARTTPPAPISLRSPPSRCSRGMGRGLTEVQPFGNDGCPSSGQETPYGTGAQSPLHVPSAPRAVAVGFDVETAALLGPVAAPPTVSAPSASNRPQVPYGKAIEEHSAAPEVDSTLLNAAAPFFTRFPASPNTTTEDVCQLPTEQQTDWLQWSQARFT</sequence>
<evidence type="ECO:0000313" key="2">
    <source>
        <dbReference type="EMBL" id="TKA31951.1"/>
    </source>
</evidence>
<reference evidence="2 3" key="1">
    <citation type="submission" date="2017-03" db="EMBL/GenBank/DDBJ databases">
        <title>Genomes of endolithic fungi from Antarctica.</title>
        <authorList>
            <person name="Coleine C."/>
            <person name="Masonjones S."/>
            <person name="Stajich J.E."/>
        </authorList>
    </citation>
    <scope>NUCLEOTIDE SEQUENCE [LARGE SCALE GENOMIC DNA]</scope>
    <source>
        <strain evidence="2 3">CCFEE 6315</strain>
    </source>
</reference>
<evidence type="ECO:0000256" key="1">
    <source>
        <dbReference type="SAM" id="MobiDB-lite"/>
    </source>
</evidence>
<feature type="compositionally biased region" description="Polar residues" evidence="1">
    <location>
        <begin position="99"/>
        <end position="111"/>
    </location>
</feature>
<feature type="region of interest" description="Disordered" evidence="1">
    <location>
        <begin position="138"/>
        <end position="157"/>
    </location>
</feature>
<comment type="caution">
    <text evidence="2">The sequence shown here is derived from an EMBL/GenBank/DDBJ whole genome shotgun (WGS) entry which is preliminary data.</text>
</comment>
<feature type="compositionally biased region" description="Basic residues" evidence="1">
    <location>
        <begin position="339"/>
        <end position="351"/>
    </location>
</feature>
<name>A0A4U0U9D0_9PEZI</name>
<feature type="region of interest" description="Disordered" evidence="1">
    <location>
        <begin position="448"/>
        <end position="483"/>
    </location>
</feature>
<keyword evidence="3" id="KW-1185">Reference proteome</keyword>
<feature type="compositionally biased region" description="Acidic residues" evidence="1">
    <location>
        <begin position="273"/>
        <end position="282"/>
    </location>
</feature>